<proteinExistence type="predicted"/>
<dbReference type="PANTHER" id="PTHR30250">
    <property type="entry name" value="PST FAMILY PREDICTED COLANIC ACID TRANSPORTER"/>
    <property type="match status" value="1"/>
</dbReference>
<dbReference type="EMBL" id="VMRY01000124">
    <property type="protein sequence ID" value="TVT49264.1"/>
    <property type="molecule type" value="Genomic_DNA"/>
</dbReference>
<feature type="transmembrane region" description="Helical" evidence="6">
    <location>
        <begin position="122"/>
        <end position="143"/>
    </location>
</feature>
<evidence type="ECO:0000256" key="1">
    <source>
        <dbReference type="ARBA" id="ARBA00004651"/>
    </source>
</evidence>
<evidence type="ECO:0000256" key="4">
    <source>
        <dbReference type="ARBA" id="ARBA00022989"/>
    </source>
</evidence>
<evidence type="ECO:0000256" key="5">
    <source>
        <dbReference type="ARBA" id="ARBA00023136"/>
    </source>
</evidence>
<keyword evidence="5 6" id="KW-0472">Membrane</keyword>
<accession>A0A558CKI4</accession>
<comment type="caution">
    <text evidence="7">The sequence shown here is derived from an EMBL/GenBank/DDBJ whole genome shotgun (WGS) entry which is preliminary data.</text>
</comment>
<keyword evidence="4 6" id="KW-1133">Transmembrane helix</keyword>
<sequence length="325" mass="35839">AFLGFSYMSLAWASLAGIALQTVLITLYRPKDSLILPNPVHIPHVWRFGLMFSSSRTIDVLINNIHEFFIGRQFGFEALGIFSRAVGLINLFWTNVTAAITRVASPAFASTYRNSEEQLFALYRKSVAIFTVIAWPFFSFVALESERIIHLLFGDQWLAAAPIATILAISALISATFALAPNALIAMGQVKRRLQISALIAPFHIIGIAIASTFSTLAVASIWISTWSIALILYNYHLSVSMRFTYVELAKSASGSLKVSILSIASLVGTTKLLELTTLHDLLILPIQAFVVGLVWLIAVRLFNHPIQKEILGAYRQLKNARSTA</sequence>
<evidence type="ECO:0000256" key="3">
    <source>
        <dbReference type="ARBA" id="ARBA00022692"/>
    </source>
</evidence>
<gene>
    <name evidence="7" type="ORF">FHK82_17315</name>
</gene>
<dbReference type="Pfam" id="PF13440">
    <property type="entry name" value="Polysacc_synt_3"/>
    <property type="match status" value="1"/>
</dbReference>
<dbReference type="AlphaFoldDB" id="A0A558CKI4"/>
<feature type="transmembrane region" description="Helical" evidence="6">
    <location>
        <begin position="163"/>
        <end position="184"/>
    </location>
</feature>
<feature type="transmembrane region" description="Helical" evidence="6">
    <location>
        <begin position="6"/>
        <end position="28"/>
    </location>
</feature>
<reference evidence="7 8" key="1">
    <citation type="submission" date="2019-07" db="EMBL/GenBank/DDBJ databases">
        <title>The pathways for chlorine oxyanion respiration interact through the shared metabolite chlorate.</title>
        <authorList>
            <person name="Barnum T.P."/>
            <person name="Cheng Y."/>
            <person name="Hill K.A."/>
            <person name="Lucas L.N."/>
            <person name="Carlson H.K."/>
            <person name="Coates J.D."/>
        </authorList>
    </citation>
    <scope>NUCLEOTIDE SEQUENCE [LARGE SCALE GENOMIC DNA]</scope>
    <source>
        <strain evidence="7">BK-3</strain>
    </source>
</reference>
<keyword evidence="3 6" id="KW-0812">Transmembrane</keyword>
<organism evidence="7 8">
    <name type="scientific">Sedimenticola thiotaurini</name>
    <dbReference type="NCBI Taxonomy" id="1543721"/>
    <lineage>
        <taxon>Bacteria</taxon>
        <taxon>Pseudomonadati</taxon>
        <taxon>Pseudomonadota</taxon>
        <taxon>Gammaproteobacteria</taxon>
        <taxon>Chromatiales</taxon>
        <taxon>Sedimenticolaceae</taxon>
        <taxon>Sedimenticola</taxon>
    </lineage>
</organism>
<evidence type="ECO:0000313" key="8">
    <source>
        <dbReference type="Proteomes" id="UP000317355"/>
    </source>
</evidence>
<evidence type="ECO:0000256" key="2">
    <source>
        <dbReference type="ARBA" id="ARBA00022475"/>
    </source>
</evidence>
<dbReference type="InterPro" id="IPR050833">
    <property type="entry name" value="Poly_Biosynth_Transport"/>
</dbReference>
<dbReference type="Proteomes" id="UP000317355">
    <property type="component" value="Unassembled WGS sequence"/>
</dbReference>
<name>A0A558CKI4_9GAMM</name>
<feature type="non-terminal residue" evidence="7">
    <location>
        <position position="1"/>
    </location>
</feature>
<protein>
    <submittedName>
        <fullName evidence="7">Oligosaccharide flippase family protein</fullName>
    </submittedName>
</protein>
<evidence type="ECO:0000256" key="6">
    <source>
        <dbReference type="SAM" id="Phobius"/>
    </source>
</evidence>
<comment type="subcellular location">
    <subcellularLocation>
        <location evidence="1">Cell membrane</location>
        <topology evidence="1">Multi-pass membrane protein</topology>
    </subcellularLocation>
</comment>
<keyword evidence="2" id="KW-1003">Cell membrane</keyword>
<dbReference type="GO" id="GO:0005886">
    <property type="term" value="C:plasma membrane"/>
    <property type="evidence" value="ECO:0007669"/>
    <property type="project" value="UniProtKB-SubCell"/>
</dbReference>
<feature type="transmembrane region" description="Helical" evidence="6">
    <location>
        <begin position="283"/>
        <end position="303"/>
    </location>
</feature>
<dbReference type="PANTHER" id="PTHR30250:SF11">
    <property type="entry name" value="O-ANTIGEN TRANSPORTER-RELATED"/>
    <property type="match status" value="1"/>
</dbReference>
<evidence type="ECO:0000313" key="7">
    <source>
        <dbReference type="EMBL" id="TVT49264.1"/>
    </source>
</evidence>